<dbReference type="RefSeq" id="WP_051501302.1">
    <property type="nucleotide sequence ID" value="NZ_SOAN01000004.1"/>
</dbReference>
<gene>
    <name evidence="9" type="primary">ftsY</name>
    <name evidence="13" type="ORF">EV640_10494</name>
</gene>
<dbReference type="SMART" id="SM00382">
    <property type="entry name" value="AAA"/>
    <property type="match status" value="1"/>
</dbReference>
<evidence type="ECO:0000256" key="7">
    <source>
        <dbReference type="ARBA" id="ARBA00023170"/>
    </source>
</evidence>
<comment type="subunit">
    <text evidence="9">Part of the signal recognition particle protein translocation system, which is composed of SRP and FtsY.</text>
</comment>
<dbReference type="InterPro" id="IPR027417">
    <property type="entry name" value="P-loop_NTPase"/>
</dbReference>
<dbReference type="HAMAP" id="MF_00920">
    <property type="entry name" value="FtsY"/>
    <property type="match status" value="1"/>
</dbReference>
<sequence length="399" mass="42834">MDFDVLILFIVLAVILLSTLGFFLVQGGKLLPKAKREQYLTQRDPDDLPSGGVDTLPAPTEDRPETAEPSLGDGVDLLEEPTVLEPTVETPEPVAGRLARLRARLVKSNNIFGKSLLALLSRDEIDEDVWEEIEEVLLMADLGTDPTMELVDRLRERVKVEGTRDPATVKSMLTQELTDLVDPTLDRRLTVTAEGRPAVIMVVGVNGVGKTTTVGKLARMLVAEDKDVLLGAADTFRAAAAEQLSTWGHRVGVPTVKSDVEGADPASVAYEAVDKGIELEADVVMIDTAGRLQNKSNLMDELGKVKRVVEKKSAVDEVLLVLDATTGQNGLNQAKVFSEVVNVTGIVLTKLDGTARGGIVVAIQRQLGVPVKLIGLGEGPDDLAPFDAAEFVAALLEDH</sequence>
<feature type="region of interest" description="Disordered" evidence="10">
    <location>
        <begin position="41"/>
        <end position="75"/>
    </location>
</feature>
<comment type="similarity">
    <text evidence="9">Belongs to the GTP-binding SRP family. FtsY subfamily.</text>
</comment>
<feature type="binding site" evidence="9">
    <location>
        <begin position="204"/>
        <end position="211"/>
    </location>
    <ligand>
        <name>GTP</name>
        <dbReference type="ChEBI" id="CHEBI:37565"/>
    </ligand>
</feature>
<keyword evidence="11" id="KW-0812">Transmembrane</keyword>
<dbReference type="InterPro" id="IPR036225">
    <property type="entry name" value="SRP/SRP_N"/>
</dbReference>
<dbReference type="NCBIfam" id="TIGR00064">
    <property type="entry name" value="ftsY"/>
    <property type="match status" value="1"/>
</dbReference>
<dbReference type="InterPro" id="IPR042101">
    <property type="entry name" value="SRP54_N_sf"/>
</dbReference>
<comment type="subcellular location">
    <subcellularLocation>
        <location evidence="9">Cell membrane</location>
        <topology evidence="9">Peripheral membrane protein</topology>
        <orientation evidence="9">Cytoplasmic side</orientation>
    </subcellularLocation>
    <subcellularLocation>
        <location evidence="9">Cytoplasm</location>
    </subcellularLocation>
</comment>
<feature type="binding site" evidence="9">
    <location>
        <begin position="287"/>
        <end position="291"/>
    </location>
    <ligand>
        <name>GTP</name>
        <dbReference type="ChEBI" id="CHEBI:37565"/>
    </ligand>
</feature>
<evidence type="ECO:0000256" key="4">
    <source>
        <dbReference type="ARBA" id="ARBA00022801"/>
    </source>
</evidence>
<evidence type="ECO:0000256" key="8">
    <source>
        <dbReference type="ARBA" id="ARBA00048027"/>
    </source>
</evidence>
<comment type="function">
    <text evidence="9">Involved in targeting and insertion of nascent membrane proteins into the cytoplasmic membrane. Acts as a receptor for the complex formed by the signal recognition particle (SRP) and the ribosome-nascent chain (RNC).</text>
</comment>
<evidence type="ECO:0000256" key="6">
    <source>
        <dbReference type="ARBA" id="ARBA00023136"/>
    </source>
</evidence>
<keyword evidence="6 9" id="KW-0472">Membrane</keyword>
<dbReference type="SUPFAM" id="SSF47364">
    <property type="entry name" value="Domain of the SRP/SRP receptor G-proteins"/>
    <property type="match status" value="1"/>
</dbReference>
<dbReference type="SMART" id="SM00963">
    <property type="entry name" value="SRP54_N"/>
    <property type="match status" value="1"/>
</dbReference>
<keyword evidence="3 9" id="KW-0547">Nucleotide-binding</keyword>
<comment type="caution">
    <text evidence="13">The sequence shown here is derived from an EMBL/GenBank/DDBJ whole genome shotgun (WGS) entry which is preliminary data.</text>
</comment>
<evidence type="ECO:0000256" key="9">
    <source>
        <dbReference type="HAMAP-Rule" id="MF_00920"/>
    </source>
</evidence>
<reference evidence="13 14" key="1">
    <citation type="submission" date="2019-03" db="EMBL/GenBank/DDBJ databases">
        <title>Genomic Encyclopedia of Type Strains, Phase III (KMG-III): the genomes of soil and plant-associated and newly described type strains.</title>
        <authorList>
            <person name="Whitman W."/>
        </authorList>
    </citation>
    <scope>NUCLEOTIDE SEQUENCE [LARGE SCALE GENOMIC DNA]</scope>
    <source>
        <strain evidence="13 14">DSM 27373</strain>
    </source>
</reference>
<protein>
    <recommendedName>
        <fullName evidence="9">Signal recognition particle receptor FtsY</fullName>
        <shortName evidence="9">SRP receptor</shortName>
        <ecNumber evidence="9">3.6.5.4</ecNumber>
    </recommendedName>
</protein>
<evidence type="ECO:0000313" key="14">
    <source>
        <dbReference type="Proteomes" id="UP000294506"/>
    </source>
</evidence>
<dbReference type="Pfam" id="PF00448">
    <property type="entry name" value="SRP54"/>
    <property type="match status" value="1"/>
</dbReference>
<keyword evidence="2 9" id="KW-0963">Cytoplasm</keyword>
<dbReference type="PANTHER" id="PTHR43134">
    <property type="entry name" value="SIGNAL RECOGNITION PARTICLE RECEPTOR SUBUNIT ALPHA"/>
    <property type="match status" value="1"/>
</dbReference>
<evidence type="ECO:0000313" key="13">
    <source>
        <dbReference type="EMBL" id="TDS86072.1"/>
    </source>
</evidence>
<keyword evidence="5 9" id="KW-0342">GTP-binding</keyword>
<dbReference type="GO" id="GO:0005737">
    <property type="term" value="C:cytoplasm"/>
    <property type="evidence" value="ECO:0007669"/>
    <property type="project" value="UniProtKB-SubCell"/>
</dbReference>
<evidence type="ECO:0000256" key="2">
    <source>
        <dbReference type="ARBA" id="ARBA00022490"/>
    </source>
</evidence>
<name>A0A4V3ECD7_9MICC</name>
<keyword evidence="14" id="KW-1185">Reference proteome</keyword>
<dbReference type="InterPro" id="IPR000897">
    <property type="entry name" value="SRP54_GTPase_dom"/>
</dbReference>
<dbReference type="InterPro" id="IPR013822">
    <property type="entry name" value="Signal_recog_particl_SRP54_hlx"/>
</dbReference>
<dbReference type="GO" id="GO:0005525">
    <property type="term" value="F:GTP binding"/>
    <property type="evidence" value="ECO:0007669"/>
    <property type="project" value="UniProtKB-UniRule"/>
</dbReference>
<evidence type="ECO:0000256" key="5">
    <source>
        <dbReference type="ARBA" id="ARBA00023134"/>
    </source>
</evidence>
<keyword evidence="1 9" id="KW-1003">Cell membrane</keyword>
<organism evidence="13 14">
    <name type="scientific">Nesterenkonia aurantiaca</name>
    <dbReference type="NCBI Taxonomy" id="1436010"/>
    <lineage>
        <taxon>Bacteria</taxon>
        <taxon>Bacillati</taxon>
        <taxon>Actinomycetota</taxon>
        <taxon>Actinomycetes</taxon>
        <taxon>Micrococcales</taxon>
        <taxon>Micrococcaceae</taxon>
        <taxon>Nesterenkonia</taxon>
    </lineage>
</organism>
<dbReference type="FunFam" id="1.20.120.140:FF:000002">
    <property type="entry name" value="Signal recognition particle receptor FtsY"/>
    <property type="match status" value="1"/>
</dbReference>
<dbReference type="EC" id="3.6.5.4" evidence="9"/>
<evidence type="ECO:0000256" key="11">
    <source>
        <dbReference type="SAM" id="Phobius"/>
    </source>
</evidence>
<dbReference type="Proteomes" id="UP000294506">
    <property type="component" value="Unassembled WGS sequence"/>
</dbReference>
<keyword evidence="11" id="KW-1133">Transmembrane helix</keyword>
<accession>A0A4V3ECD7</accession>
<dbReference type="PANTHER" id="PTHR43134:SF1">
    <property type="entry name" value="SIGNAL RECOGNITION PARTICLE RECEPTOR SUBUNIT ALPHA"/>
    <property type="match status" value="1"/>
</dbReference>
<evidence type="ECO:0000256" key="3">
    <source>
        <dbReference type="ARBA" id="ARBA00022741"/>
    </source>
</evidence>
<keyword evidence="4 9" id="KW-0378">Hydrolase</keyword>
<dbReference type="EMBL" id="SOAN01000004">
    <property type="protein sequence ID" value="TDS86072.1"/>
    <property type="molecule type" value="Genomic_DNA"/>
</dbReference>
<dbReference type="InterPro" id="IPR003593">
    <property type="entry name" value="AAA+_ATPase"/>
</dbReference>
<proteinExistence type="inferred from homology"/>
<dbReference type="PROSITE" id="PS00300">
    <property type="entry name" value="SRP54"/>
    <property type="match status" value="1"/>
</dbReference>
<evidence type="ECO:0000256" key="10">
    <source>
        <dbReference type="SAM" id="MobiDB-lite"/>
    </source>
</evidence>
<dbReference type="Gene3D" id="3.40.50.300">
    <property type="entry name" value="P-loop containing nucleotide triphosphate hydrolases"/>
    <property type="match status" value="1"/>
</dbReference>
<dbReference type="AlphaFoldDB" id="A0A4V3ECD7"/>
<dbReference type="SUPFAM" id="SSF52540">
    <property type="entry name" value="P-loop containing nucleoside triphosphate hydrolases"/>
    <property type="match status" value="1"/>
</dbReference>
<dbReference type="GO" id="GO:0005047">
    <property type="term" value="F:signal recognition particle binding"/>
    <property type="evidence" value="ECO:0007669"/>
    <property type="project" value="TreeGrafter"/>
</dbReference>
<keyword evidence="7 9" id="KW-0675">Receptor</keyword>
<dbReference type="InterPro" id="IPR004390">
    <property type="entry name" value="SR_rcpt_FtsY"/>
</dbReference>
<feature type="domain" description="SRP54-type proteins GTP-binding" evidence="12">
    <location>
        <begin position="370"/>
        <end position="383"/>
    </location>
</feature>
<dbReference type="SMART" id="SM00962">
    <property type="entry name" value="SRP54"/>
    <property type="match status" value="1"/>
</dbReference>
<feature type="binding site" evidence="9">
    <location>
        <begin position="349"/>
        <end position="352"/>
    </location>
    <ligand>
        <name>GTP</name>
        <dbReference type="ChEBI" id="CHEBI:37565"/>
    </ligand>
</feature>
<dbReference type="GO" id="GO:0006614">
    <property type="term" value="P:SRP-dependent cotranslational protein targeting to membrane"/>
    <property type="evidence" value="ECO:0007669"/>
    <property type="project" value="InterPro"/>
</dbReference>
<dbReference type="Gene3D" id="1.20.120.140">
    <property type="entry name" value="Signal recognition particle SRP54, nucleotide-binding domain"/>
    <property type="match status" value="1"/>
</dbReference>
<dbReference type="GO" id="GO:0003924">
    <property type="term" value="F:GTPase activity"/>
    <property type="evidence" value="ECO:0007669"/>
    <property type="project" value="UniProtKB-UniRule"/>
</dbReference>
<comment type="catalytic activity">
    <reaction evidence="8 9">
        <text>GTP + H2O = GDP + phosphate + H(+)</text>
        <dbReference type="Rhea" id="RHEA:19669"/>
        <dbReference type="ChEBI" id="CHEBI:15377"/>
        <dbReference type="ChEBI" id="CHEBI:15378"/>
        <dbReference type="ChEBI" id="CHEBI:37565"/>
        <dbReference type="ChEBI" id="CHEBI:43474"/>
        <dbReference type="ChEBI" id="CHEBI:58189"/>
        <dbReference type="EC" id="3.6.5.4"/>
    </reaction>
</comment>
<feature type="transmembrane region" description="Helical" evidence="11">
    <location>
        <begin position="6"/>
        <end position="25"/>
    </location>
</feature>
<dbReference type="Pfam" id="PF02881">
    <property type="entry name" value="SRP54_N"/>
    <property type="match status" value="1"/>
</dbReference>
<dbReference type="FunFam" id="3.40.50.300:FF:000053">
    <property type="entry name" value="Signal recognition particle receptor FtsY"/>
    <property type="match status" value="1"/>
</dbReference>
<dbReference type="GO" id="GO:0005886">
    <property type="term" value="C:plasma membrane"/>
    <property type="evidence" value="ECO:0007669"/>
    <property type="project" value="UniProtKB-SubCell"/>
</dbReference>
<evidence type="ECO:0000256" key="1">
    <source>
        <dbReference type="ARBA" id="ARBA00022475"/>
    </source>
</evidence>
<evidence type="ECO:0000259" key="12">
    <source>
        <dbReference type="PROSITE" id="PS00300"/>
    </source>
</evidence>